<dbReference type="EMBL" id="JAHKSW010000003">
    <property type="protein sequence ID" value="KAG7334428.1"/>
    <property type="molecule type" value="Genomic_DNA"/>
</dbReference>
<keyword evidence="3" id="KW-1185">Reference proteome</keyword>
<evidence type="ECO:0000256" key="1">
    <source>
        <dbReference type="SAM" id="MobiDB-lite"/>
    </source>
</evidence>
<dbReference type="AlphaFoldDB" id="A0A9D3SX68"/>
<feature type="region of interest" description="Disordered" evidence="1">
    <location>
        <begin position="90"/>
        <end position="110"/>
    </location>
</feature>
<evidence type="ECO:0000313" key="2">
    <source>
        <dbReference type="EMBL" id="KAG7334428.1"/>
    </source>
</evidence>
<proteinExistence type="predicted"/>
<accession>A0A9D3SX68</accession>
<protein>
    <submittedName>
        <fullName evidence="2">Uncharacterized protein</fullName>
    </submittedName>
</protein>
<sequence>MKTKKYRPPTPTYCLVWIRSHDSGLHSSTLGSRRKMGKTFHLRDAIFQDGLKSCNVQKDEGEVNEDVEISTTSPARRPISFSISNVVAKPSRSPTLHGTESKVTSRADSVGNGMPYGKWIPVKKVSTKKR</sequence>
<comment type="caution">
    <text evidence="2">The sequence shown here is derived from an EMBL/GenBank/DDBJ whole genome shotgun (WGS) entry which is preliminary data.</text>
</comment>
<dbReference type="Proteomes" id="UP000824219">
    <property type="component" value="Linkage Group LG03"/>
</dbReference>
<organism evidence="2 3">
    <name type="scientific">Hemibagrus wyckioides</name>
    <dbReference type="NCBI Taxonomy" id="337641"/>
    <lineage>
        <taxon>Eukaryota</taxon>
        <taxon>Metazoa</taxon>
        <taxon>Chordata</taxon>
        <taxon>Craniata</taxon>
        <taxon>Vertebrata</taxon>
        <taxon>Euteleostomi</taxon>
        <taxon>Actinopterygii</taxon>
        <taxon>Neopterygii</taxon>
        <taxon>Teleostei</taxon>
        <taxon>Ostariophysi</taxon>
        <taxon>Siluriformes</taxon>
        <taxon>Bagridae</taxon>
        <taxon>Hemibagrus</taxon>
    </lineage>
</organism>
<gene>
    <name evidence="2" type="ORF">KOW79_002835</name>
</gene>
<dbReference type="OrthoDB" id="9950396at2759"/>
<name>A0A9D3SX68_9TELE</name>
<evidence type="ECO:0000313" key="3">
    <source>
        <dbReference type="Proteomes" id="UP000824219"/>
    </source>
</evidence>
<reference evidence="2 3" key="1">
    <citation type="submission" date="2021-06" db="EMBL/GenBank/DDBJ databases">
        <title>Chromosome-level genome assembly of the red-tail catfish (Hemibagrus wyckioides).</title>
        <authorList>
            <person name="Shao F."/>
        </authorList>
    </citation>
    <scope>NUCLEOTIDE SEQUENCE [LARGE SCALE GENOMIC DNA]</scope>
    <source>
        <strain evidence="2">EC202008001</strain>
        <tissue evidence="2">Blood</tissue>
    </source>
</reference>